<dbReference type="EMBL" id="BMYM01000003">
    <property type="protein sequence ID" value="GHD38692.1"/>
    <property type="molecule type" value="Genomic_DNA"/>
</dbReference>
<dbReference type="AlphaFoldDB" id="A0A918XLY0"/>
<comment type="caution">
    <text evidence="1">The sequence shown here is derived from an EMBL/GenBank/DDBJ whole genome shotgun (WGS) entry which is preliminary data.</text>
</comment>
<evidence type="ECO:0000313" key="2">
    <source>
        <dbReference type="Proteomes" id="UP000644693"/>
    </source>
</evidence>
<sequence>MQVYLARFGEPGLVPGFLCLSEVDDLSTWLMPRFDTRTLHSYILEDLRYTTQLAAPIWNLSDAAIRHPDTP</sequence>
<evidence type="ECO:0000313" key="1">
    <source>
        <dbReference type="EMBL" id="GHD38692.1"/>
    </source>
</evidence>
<dbReference type="Proteomes" id="UP000644693">
    <property type="component" value="Unassembled WGS sequence"/>
</dbReference>
<protein>
    <submittedName>
        <fullName evidence="1">Uncharacterized protein</fullName>
    </submittedName>
</protein>
<gene>
    <name evidence="1" type="ORF">GCM10007053_29680</name>
</gene>
<proteinExistence type="predicted"/>
<organism evidence="1 2">
    <name type="scientific">Parahalioglobus pacificus</name>
    <dbReference type="NCBI Taxonomy" id="930806"/>
    <lineage>
        <taxon>Bacteria</taxon>
        <taxon>Pseudomonadati</taxon>
        <taxon>Pseudomonadota</taxon>
        <taxon>Gammaproteobacteria</taxon>
        <taxon>Cellvibrionales</taxon>
        <taxon>Halieaceae</taxon>
        <taxon>Parahalioglobus</taxon>
    </lineage>
</organism>
<keyword evidence="2" id="KW-1185">Reference proteome</keyword>
<reference evidence="1" key="1">
    <citation type="journal article" date="2014" name="Int. J. Syst. Evol. Microbiol.">
        <title>Complete genome sequence of Corynebacterium casei LMG S-19264T (=DSM 44701T), isolated from a smear-ripened cheese.</title>
        <authorList>
            <consortium name="US DOE Joint Genome Institute (JGI-PGF)"/>
            <person name="Walter F."/>
            <person name="Albersmeier A."/>
            <person name="Kalinowski J."/>
            <person name="Ruckert C."/>
        </authorList>
    </citation>
    <scope>NUCLEOTIDE SEQUENCE</scope>
    <source>
        <strain evidence="1">KCTC 23430</strain>
    </source>
</reference>
<reference evidence="1" key="2">
    <citation type="submission" date="2020-09" db="EMBL/GenBank/DDBJ databases">
        <authorList>
            <person name="Sun Q."/>
            <person name="Kim S."/>
        </authorList>
    </citation>
    <scope>NUCLEOTIDE SEQUENCE</scope>
    <source>
        <strain evidence="1">KCTC 23430</strain>
    </source>
</reference>
<accession>A0A918XLY0</accession>
<name>A0A918XLY0_9GAMM</name>